<dbReference type="EMBL" id="JARKHS020001924">
    <property type="protein sequence ID" value="KAK8787341.1"/>
    <property type="molecule type" value="Genomic_DNA"/>
</dbReference>
<dbReference type="InterPro" id="IPR036356">
    <property type="entry name" value="ERp29_C_sf"/>
</dbReference>
<name>A0AAQ4FKW7_AMBAM</name>
<accession>A0AAQ4FKW7</accession>
<comment type="caution">
    <text evidence="5">The sequence shown here is derived from an EMBL/GenBank/DDBJ whole genome shotgun (WGS) entry which is preliminary data.</text>
</comment>
<evidence type="ECO:0000259" key="4">
    <source>
        <dbReference type="Pfam" id="PF07912"/>
    </source>
</evidence>
<dbReference type="InterPro" id="IPR016855">
    <property type="entry name" value="ERp29"/>
</dbReference>
<dbReference type="Pfam" id="PF07749">
    <property type="entry name" value="ERp29"/>
    <property type="match status" value="1"/>
</dbReference>
<gene>
    <name evidence="5" type="ORF">V5799_022883</name>
</gene>
<dbReference type="SUPFAM" id="SSF47933">
    <property type="entry name" value="ERP29 C domain-like"/>
    <property type="match status" value="1"/>
</dbReference>
<dbReference type="InterPro" id="IPR011679">
    <property type="entry name" value="ERp29_C"/>
</dbReference>
<evidence type="ECO:0000313" key="6">
    <source>
        <dbReference type="Proteomes" id="UP001321473"/>
    </source>
</evidence>
<dbReference type="Gene3D" id="3.40.30.10">
    <property type="entry name" value="Glutaredoxin"/>
    <property type="match status" value="1"/>
</dbReference>
<dbReference type="GO" id="GO:0005788">
    <property type="term" value="C:endoplasmic reticulum lumen"/>
    <property type="evidence" value="ECO:0007669"/>
    <property type="project" value="InterPro"/>
</dbReference>
<evidence type="ECO:0000313" key="5">
    <source>
        <dbReference type="EMBL" id="KAK8787341.1"/>
    </source>
</evidence>
<dbReference type="PANTHER" id="PTHR12211">
    <property type="entry name" value="ENDOPLASMIC RETICULUM PROTEIN ERP29"/>
    <property type="match status" value="1"/>
</dbReference>
<dbReference type="SUPFAM" id="SSF52833">
    <property type="entry name" value="Thioredoxin-like"/>
    <property type="match status" value="1"/>
</dbReference>
<dbReference type="AlphaFoldDB" id="A0AAQ4FKW7"/>
<sequence>MAPQSTIALITVLGGAVGAAVFFRLRCMAAGNNNFVRVGRVANIAIHPIKSLAGIEVPYADCTVAGAVYKGLKDSPAYASSTKGSVPLLTSTFGKIVPKVKVTLVKFDVTYAYREKHDEFVKVAEESQNTPDFLVAEVGVQYYGDMETSDLAERFGVKKDDFPVLKLFITGQDEPVTFNGDFKADEIKTFFKKNTGIKLQLKHCLPQFDELAAKFMKEEDKTKQEGILSEAKKLQESLEKDADKKSADVYIKMMQKVLERGKGFIDSETERVKNIRNGKITPAKKEELQGRLNIIGSFVKDEL</sequence>
<dbReference type="FunFam" id="3.40.30.10:FF:000133">
    <property type="entry name" value="Endoplasmic reticulum resident protein 29"/>
    <property type="match status" value="1"/>
</dbReference>
<feature type="domain" description="ERp29 N-terminal" evidence="4">
    <location>
        <begin position="82"/>
        <end position="199"/>
    </location>
</feature>
<dbReference type="InterPro" id="IPR036249">
    <property type="entry name" value="Thioredoxin-like_sf"/>
</dbReference>
<keyword evidence="2" id="KW-0256">Endoplasmic reticulum</keyword>
<dbReference type="Proteomes" id="UP001321473">
    <property type="component" value="Unassembled WGS sequence"/>
</dbReference>
<evidence type="ECO:0000256" key="2">
    <source>
        <dbReference type="ARBA" id="ARBA00022824"/>
    </source>
</evidence>
<dbReference type="FunFam" id="1.20.1150.12:FF:000001">
    <property type="entry name" value="Endoplasmic reticulum resident protein 29"/>
    <property type="match status" value="1"/>
</dbReference>
<dbReference type="Pfam" id="PF07912">
    <property type="entry name" value="ERp29_N"/>
    <property type="match status" value="1"/>
</dbReference>
<organism evidence="5 6">
    <name type="scientific">Amblyomma americanum</name>
    <name type="common">Lone star tick</name>
    <dbReference type="NCBI Taxonomy" id="6943"/>
    <lineage>
        <taxon>Eukaryota</taxon>
        <taxon>Metazoa</taxon>
        <taxon>Ecdysozoa</taxon>
        <taxon>Arthropoda</taxon>
        <taxon>Chelicerata</taxon>
        <taxon>Arachnida</taxon>
        <taxon>Acari</taxon>
        <taxon>Parasitiformes</taxon>
        <taxon>Ixodida</taxon>
        <taxon>Ixodoidea</taxon>
        <taxon>Ixodidae</taxon>
        <taxon>Amblyomminae</taxon>
        <taxon>Amblyomma</taxon>
    </lineage>
</organism>
<dbReference type="CDD" id="cd00238">
    <property type="entry name" value="ERp29c"/>
    <property type="match status" value="1"/>
</dbReference>
<feature type="domain" description="Endoplasmic reticulum resident protein 29 C-terminal" evidence="3">
    <location>
        <begin position="204"/>
        <end position="298"/>
    </location>
</feature>
<dbReference type="GO" id="GO:0009306">
    <property type="term" value="P:protein secretion"/>
    <property type="evidence" value="ECO:0007669"/>
    <property type="project" value="InterPro"/>
</dbReference>
<evidence type="ECO:0000256" key="1">
    <source>
        <dbReference type="ARBA" id="ARBA00014173"/>
    </source>
</evidence>
<dbReference type="Gene3D" id="1.20.1150.12">
    <property type="entry name" value="Endoplasmic reticulum resident protein 29, C-terminal domain"/>
    <property type="match status" value="1"/>
</dbReference>
<dbReference type="InterPro" id="IPR012883">
    <property type="entry name" value="ERp29_N"/>
</dbReference>
<proteinExistence type="predicted"/>
<keyword evidence="6" id="KW-1185">Reference proteome</keyword>
<evidence type="ECO:0000259" key="3">
    <source>
        <dbReference type="Pfam" id="PF07749"/>
    </source>
</evidence>
<dbReference type="PANTHER" id="PTHR12211:SF0">
    <property type="entry name" value="ENDOPLASMIC RETICULUM RESIDENT PROTEIN 29"/>
    <property type="match status" value="1"/>
</dbReference>
<reference evidence="5 6" key="1">
    <citation type="journal article" date="2023" name="Arcadia Sci">
        <title>De novo assembly of a long-read Amblyomma americanum tick genome.</title>
        <authorList>
            <person name="Chou S."/>
            <person name="Poskanzer K.E."/>
            <person name="Rollins M."/>
            <person name="Thuy-Boun P.S."/>
        </authorList>
    </citation>
    <scope>NUCLEOTIDE SEQUENCE [LARGE SCALE GENOMIC DNA]</scope>
    <source>
        <strain evidence="5">F_SG_1</strain>
        <tissue evidence="5">Salivary glands</tissue>
    </source>
</reference>
<protein>
    <recommendedName>
        <fullName evidence="1">Endoplasmic reticulum resident protein 29</fullName>
    </recommendedName>
</protein>